<reference evidence="1" key="1">
    <citation type="submission" date="2014-09" db="EMBL/GenBank/DDBJ databases">
        <authorList>
            <person name="Magalhaes I.L.F."/>
            <person name="Oliveira U."/>
            <person name="Santos F.R."/>
            <person name="Vidigal T.H.D.A."/>
            <person name="Brescovit A.D."/>
            <person name="Santos A.J."/>
        </authorList>
    </citation>
    <scope>NUCLEOTIDE SEQUENCE</scope>
    <source>
        <tissue evidence="1">Shoot tissue taken approximately 20 cm above the soil surface</tissue>
    </source>
</reference>
<dbReference type="EMBL" id="GBRH01198487">
    <property type="protein sequence ID" value="JAD99408.1"/>
    <property type="molecule type" value="Transcribed_RNA"/>
</dbReference>
<dbReference type="AlphaFoldDB" id="A0A0A9EK64"/>
<protein>
    <submittedName>
        <fullName evidence="1">Uncharacterized protein</fullName>
    </submittedName>
</protein>
<evidence type="ECO:0000313" key="1">
    <source>
        <dbReference type="EMBL" id="JAD99408.1"/>
    </source>
</evidence>
<accession>A0A0A9EK64</accession>
<name>A0A0A9EK64_ARUDO</name>
<proteinExistence type="predicted"/>
<reference evidence="1" key="2">
    <citation type="journal article" date="2015" name="Data Brief">
        <title>Shoot transcriptome of the giant reed, Arundo donax.</title>
        <authorList>
            <person name="Barrero R.A."/>
            <person name="Guerrero F.D."/>
            <person name="Moolhuijzen P."/>
            <person name="Goolsby J.A."/>
            <person name="Tidwell J."/>
            <person name="Bellgard S.E."/>
            <person name="Bellgard M.I."/>
        </authorList>
    </citation>
    <scope>NUCLEOTIDE SEQUENCE</scope>
    <source>
        <tissue evidence="1">Shoot tissue taken approximately 20 cm above the soil surface</tissue>
    </source>
</reference>
<sequence length="42" mass="4816">MHGIYEDANIILCKALATTRNKLDITTRNKLDITTRNKLDIN</sequence>
<organism evidence="1">
    <name type="scientific">Arundo donax</name>
    <name type="common">Giant reed</name>
    <name type="synonym">Donax arundinaceus</name>
    <dbReference type="NCBI Taxonomy" id="35708"/>
    <lineage>
        <taxon>Eukaryota</taxon>
        <taxon>Viridiplantae</taxon>
        <taxon>Streptophyta</taxon>
        <taxon>Embryophyta</taxon>
        <taxon>Tracheophyta</taxon>
        <taxon>Spermatophyta</taxon>
        <taxon>Magnoliopsida</taxon>
        <taxon>Liliopsida</taxon>
        <taxon>Poales</taxon>
        <taxon>Poaceae</taxon>
        <taxon>PACMAD clade</taxon>
        <taxon>Arundinoideae</taxon>
        <taxon>Arundineae</taxon>
        <taxon>Arundo</taxon>
    </lineage>
</organism>